<dbReference type="AlphaFoldDB" id="A0A4Y8VD32"/>
<dbReference type="GeneID" id="302996160"/>
<keyword evidence="2" id="KW-1185">Reference proteome</keyword>
<accession>A0A4Y8VD32</accession>
<name>A0A4Y8VD32_9BACT</name>
<dbReference type="RefSeq" id="WP_118120541.1">
    <property type="nucleotide sequence ID" value="NZ_SGVY01000041.1"/>
</dbReference>
<dbReference type="Proteomes" id="UP000297872">
    <property type="component" value="Unassembled WGS sequence"/>
</dbReference>
<evidence type="ECO:0000313" key="1">
    <source>
        <dbReference type="EMBL" id="TFH77233.1"/>
    </source>
</evidence>
<reference evidence="1 2" key="1">
    <citation type="submission" date="2019-02" db="EMBL/GenBank/DDBJ databases">
        <title>Draft Genome Sequence of the Prevotella sp. BCRC 81118, Isolated from Human Feces.</title>
        <authorList>
            <person name="Huang C.-H."/>
        </authorList>
    </citation>
    <scope>NUCLEOTIDE SEQUENCE [LARGE SCALE GENOMIC DNA]</scope>
    <source>
        <strain evidence="1 2">BCRC 81118</strain>
    </source>
</reference>
<proteinExistence type="predicted"/>
<organism evidence="1 2">
    <name type="scientific">Segatella hominis</name>
    <dbReference type="NCBI Taxonomy" id="2518605"/>
    <lineage>
        <taxon>Bacteria</taxon>
        <taxon>Pseudomonadati</taxon>
        <taxon>Bacteroidota</taxon>
        <taxon>Bacteroidia</taxon>
        <taxon>Bacteroidales</taxon>
        <taxon>Prevotellaceae</taxon>
        <taxon>Segatella</taxon>
    </lineage>
</organism>
<comment type="caution">
    <text evidence="1">The sequence shown here is derived from an EMBL/GenBank/DDBJ whole genome shotgun (WGS) entry which is preliminary data.</text>
</comment>
<dbReference type="EMBL" id="SGVY01000041">
    <property type="protein sequence ID" value="TFH77233.1"/>
    <property type="molecule type" value="Genomic_DNA"/>
</dbReference>
<sequence>MCNSGLKAKSTTFVVPYNGEDNNDYVDGEVVQYIEYVPFGEVFVEERNNISNNPLRRERNGKR</sequence>
<evidence type="ECO:0000313" key="2">
    <source>
        <dbReference type="Proteomes" id="UP000297872"/>
    </source>
</evidence>
<gene>
    <name evidence="1" type="ORF">EXN75_12825</name>
</gene>
<protein>
    <submittedName>
        <fullName evidence="1">Uncharacterized protein</fullName>
    </submittedName>
</protein>